<proteinExistence type="predicted"/>
<keyword evidence="2" id="KW-1185">Reference proteome</keyword>
<gene>
    <name evidence="1" type="ORF">V5N11_005880</name>
</gene>
<evidence type="ECO:0000313" key="2">
    <source>
        <dbReference type="Proteomes" id="UP001558713"/>
    </source>
</evidence>
<reference evidence="1 2" key="1">
    <citation type="submission" date="2024-04" db="EMBL/GenBank/DDBJ databases">
        <title>Genome assembly C_amara_ONT_v2.</title>
        <authorList>
            <person name="Yant L."/>
            <person name="Moore C."/>
            <person name="Slenker M."/>
        </authorList>
    </citation>
    <scope>NUCLEOTIDE SEQUENCE [LARGE SCALE GENOMIC DNA]</scope>
    <source>
        <tissue evidence="1">Leaf</tissue>
    </source>
</reference>
<dbReference type="PANTHER" id="PTHR45463:SF4">
    <property type="entry name" value="REGULATION PROTEIN, PUTATIVE-RELATED"/>
    <property type="match status" value="1"/>
</dbReference>
<dbReference type="PANTHER" id="PTHR45463">
    <property type="entry name" value="OS09G0392200 PROTEIN"/>
    <property type="match status" value="1"/>
</dbReference>
<name>A0ABD0ZW83_CARAN</name>
<dbReference type="AlphaFoldDB" id="A0ABD0ZW83"/>
<comment type="caution">
    <text evidence="1">The sequence shown here is derived from an EMBL/GenBank/DDBJ whole genome shotgun (WGS) entry which is preliminary data.</text>
</comment>
<protein>
    <submittedName>
        <fullName evidence="1">F-box protein</fullName>
    </submittedName>
</protein>
<evidence type="ECO:0000313" key="1">
    <source>
        <dbReference type="EMBL" id="KAL1190861.1"/>
    </source>
</evidence>
<accession>A0ABD0ZW83</accession>
<organism evidence="1 2">
    <name type="scientific">Cardamine amara subsp. amara</name>
    <dbReference type="NCBI Taxonomy" id="228776"/>
    <lineage>
        <taxon>Eukaryota</taxon>
        <taxon>Viridiplantae</taxon>
        <taxon>Streptophyta</taxon>
        <taxon>Embryophyta</taxon>
        <taxon>Tracheophyta</taxon>
        <taxon>Spermatophyta</taxon>
        <taxon>Magnoliopsida</taxon>
        <taxon>eudicotyledons</taxon>
        <taxon>Gunneridae</taxon>
        <taxon>Pentapetalae</taxon>
        <taxon>rosids</taxon>
        <taxon>malvids</taxon>
        <taxon>Brassicales</taxon>
        <taxon>Brassicaceae</taxon>
        <taxon>Cardamineae</taxon>
        <taxon>Cardamine</taxon>
    </lineage>
</organism>
<sequence length="124" mass="14286">MSKDSIGFLKSKNQSKEEDKPSFADLTLCLLEVIISQLVLKDNILGSAVCKTWREAGLYVRKVDKPPWLMCLPKRGNLFELYDPLQQKMYTLNLPELAKSMICYSRDGWLLRAPTSMVSRRWVS</sequence>
<dbReference type="EMBL" id="JBANAX010000866">
    <property type="protein sequence ID" value="KAL1190861.1"/>
    <property type="molecule type" value="Genomic_DNA"/>
</dbReference>
<dbReference type="Proteomes" id="UP001558713">
    <property type="component" value="Unassembled WGS sequence"/>
</dbReference>